<evidence type="ECO:0000313" key="2">
    <source>
        <dbReference type="Proteomes" id="UP000814128"/>
    </source>
</evidence>
<dbReference type="Proteomes" id="UP000814128">
    <property type="component" value="Unassembled WGS sequence"/>
</dbReference>
<proteinExistence type="predicted"/>
<gene>
    <name evidence="1" type="ORF">K488DRAFT_91084</name>
</gene>
<reference evidence="1" key="1">
    <citation type="submission" date="2021-02" db="EMBL/GenBank/DDBJ databases">
        <authorList>
            <consortium name="DOE Joint Genome Institute"/>
            <person name="Ahrendt S."/>
            <person name="Looney B.P."/>
            <person name="Miyauchi S."/>
            <person name="Morin E."/>
            <person name="Drula E."/>
            <person name="Courty P.E."/>
            <person name="Chicoki N."/>
            <person name="Fauchery L."/>
            <person name="Kohler A."/>
            <person name="Kuo A."/>
            <person name="Labutti K."/>
            <person name="Pangilinan J."/>
            <person name="Lipzen A."/>
            <person name="Riley R."/>
            <person name="Andreopoulos W."/>
            <person name="He G."/>
            <person name="Johnson J."/>
            <person name="Barry K.W."/>
            <person name="Grigoriev I.V."/>
            <person name="Nagy L."/>
            <person name="Hibbett D."/>
            <person name="Henrissat B."/>
            <person name="Matheny P.B."/>
            <person name="Labbe J."/>
            <person name="Martin F."/>
        </authorList>
    </citation>
    <scope>NUCLEOTIDE SEQUENCE</scope>
    <source>
        <strain evidence="1">EC-137</strain>
    </source>
</reference>
<name>A0ACB8Q6X6_9AGAM</name>
<evidence type="ECO:0000313" key="1">
    <source>
        <dbReference type="EMBL" id="KAI0027250.1"/>
    </source>
</evidence>
<protein>
    <submittedName>
        <fullName evidence="1">Uncharacterized protein</fullName>
    </submittedName>
</protein>
<accession>A0ACB8Q6X6</accession>
<organism evidence="1 2">
    <name type="scientific">Vararia minispora EC-137</name>
    <dbReference type="NCBI Taxonomy" id="1314806"/>
    <lineage>
        <taxon>Eukaryota</taxon>
        <taxon>Fungi</taxon>
        <taxon>Dikarya</taxon>
        <taxon>Basidiomycota</taxon>
        <taxon>Agaricomycotina</taxon>
        <taxon>Agaricomycetes</taxon>
        <taxon>Russulales</taxon>
        <taxon>Lachnocladiaceae</taxon>
        <taxon>Vararia</taxon>
    </lineage>
</organism>
<sequence length="323" mass="34783">MSTICMVAARYQADLSVYEDTLRSHAESELGNALASGEIVYVLQAHVLLGSHALTCGDFLVAPLSLSLHFAALDPVLLDDALPEPLDQIEEGERVNAFWTVYSLKTIWGVALNTIVGYDREYNNRGWIESSLQENDALRYSLFGAIAHGWSQGGTSSLAEISKASALIERALFLSKTEELNLHTILMIDSFIDNLALALGPTALASPHEYAAHLLLRGATFVLHCADEPDERALHAARAMAVASFTLLPATSREVPGFLEPAVGIVIPAACRVLMSARSSEMMNMAEAEVDGAMNALLALLEAWALVSTFVGVLYVSSPPNLN</sequence>
<dbReference type="EMBL" id="MU273951">
    <property type="protein sequence ID" value="KAI0027250.1"/>
    <property type="molecule type" value="Genomic_DNA"/>
</dbReference>
<reference evidence="1" key="2">
    <citation type="journal article" date="2022" name="New Phytol.">
        <title>Evolutionary transition to the ectomycorrhizal habit in the genomes of a hyperdiverse lineage of mushroom-forming fungi.</title>
        <authorList>
            <person name="Looney B."/>
            <person name="Miyauchi S."/>
            <person name="Morin E."/>
            <person name="Drula E."/>
            <person name="Courty P.E."/>
            <person name="Kohler A."/>
            <person name="Kuo A."/>
            <person name="LaButti K."/>
            <person name="Pangilinan J."/>
            <person name="Lipzen A."/>
            <person name="Riley R."/>
            <person name="Andreopoulos W."/>
            <person name="He G."/>
            <person name="Johnson J."/>
            <person name="Nolan M."/>
            <person name="Tritt A."/>
            <person name="Barry K.W."/>
            <person name="Grigoriev I.V."/>
            <person name="Nagy L.G."/>
            <person name="Hibbett D."/>
            <person name="Henrissat B."/>
            <person name="Matheny P.B."/>
            <person name="Labbe J."/>
            <person name="Martin F.M."/>
        </authorList>
    </citation>
    <scope>NUCLEOTIDE SEQUENCE</scope>
    <source>
        <strain evidence="1">EC-137</strain>
    </source>
</reference>
<comment type="caution">
    <text evidence="1">The sequence shown here is derived from an EMBL/GenBank/DDBJ whole genome shotgun (WGS) entry which is preliminary data.</text>
</comment>
<keyword evidence="2" id="KW-1185">Reference proteome</keyword>